<sequence>MKLLREGMDSHTASENTKFLRFWENYTRHLGQLTKDLESMSRNWSSSKFKKYLKSHNIREEIALFTRQVADLRANATLIAAAGTKLDLAGVADEVAAVQSRINDLKNQLLGQSLAASAADDQELTRFEEDFHSLKLGDIHLDFRSALVSEFPELDHDGREKRRIEWTDYKATVNGCVRTVRVCRGSDPAESWKGFLSFLAENSPSPHLPQLFGFCSSPRLRSLVFHGTFYS</sequence>
<gene>
    <name evidence="1" type="ORF">DFH08DRAFT_848729</name>
</gene>
<organism evidence="1 2">
    <name type="scientific">Mycena albidolilacea</name>
    <dbReference type="NCBI Taxonomy" id="1033008"/>
    <lineage>
        <taxon>Eukaryota</taxon>
        <taxon>Fungi</taxon>
        <taxon>Dikarya</taxon>
        <taxon>Basidiomycota</taxon>
        <taxon>Agaricomycotina</taxon>
        <taxon>Agaricomycetes</taxon>
        <taxon>Agaricomycetidae</taxon>
        <taxon>Agaricales</taxon>
        <taxon>Marasmiineae</taxon>
        <taxon>Mycenaceae</taxon>
        <taxon>Mycena</taxon>
    </lineage>
</organism>
<evidence type="ECO:0000313" key="2">
    <source>
        <dbReference type="Proteomes" id="UP001218218"/>
    </source>
</evidence>
<proteinExistence type="predicted"/>
<comment type="caution">
    <text evidence="1">The sequence shown here is derived from an EMBL/GenBank/DDBJ whole genome shotgun (WGS) entry which is preliminary data.</text>
</comment>
<name>A0AAD7F0E5_9AGAR</name>
<dbReference type="EMBL" id="JARIHO010000007">
    <property type="protein sequence ID" value="KAJ7358572.1"/>
    <property type="molecule type" value="Genomic_DNA"/>
</dbReference>
<dbReference type="Proteomes" id="UP001218218">
    <property type="component" value="Unassembled WGS sequence"/>
</dbReference>
<keyword evidence="2" id="KW-1185">Reference proteome</keyword>
<protein>
    <submittedName>
        <fullName evidence="1">Uncharacterized protein</fullName>
    </submittedName>
</protein>
<dbReference type="AlphaFoldDB" id="A0AAD7F0E5"/>
<accession>A0AAD7F0E5</accession>
<evidence type="ECO:0000313" key="1">
    <source>
        <dbReference type="EMBL" id="KAJ7358572.1"/>
    </source>
</evidence>
<reference evidence="1" key="1">
    <citation type="submission" date="2023-03" db="EMBL/GenBank/DDBJ databases">
        <title>Massive genome expansion in bonnet fungi (Mycena s.s.) driven by repeated elements and novel gene families across ecological guilds.</title>
        <authorList>
            <consortium name="Lawrence Berkeley National Laboratory"/>
            <person name="Harder C.B."/>
            <person name="Miyauchi S."/>
            <person name="Viragh M."/>
            <person name="Kuo A."/>
            <person name="Thoen E."/>
            <person name="Andreopoulos B."/>
            <person name="Lu D."/>
            <person name="Skrede I."/>
            <person name="Drula E."/>
            <person name="Henrissat B."/>
            <person name="Morin E."/>
            <person name="Kohler A."/>
            <person name="Barry K."/>
            <person name="LaButti K."/>
            <person name="Morin E."/>
            <person name="Salamov A."/>
            <person name="Lipzen A."/>
            <person name="Mereny Z."/>
            <person name="Hegedus B."/>
            <person name="Baldrian P."/>
            <person name="Stursova M."/>
            <person name="Weitz H."/>
            <person name="Taylor A."/>
            <person name="Grigoriev I.V."/>
            <person name="Nagy L.G."/>
            <person name="Martin F."/>
            <person name="Kauserud H."/>
        </authorList>
    </citation>
    <scope>NUCLEOTIDE SEQUENCE</scope>
    <source>
        <strain evidence="1">CBHHK002</strain>
    </source>
</reference>